<dbReference type="Proteomes" id="UP001519287">
    <property type="component" value="Unassembled WGS sequence"/>
</dbReference>
<feature type="transmembrane region" description="Helical" evidence="6">
    <location>
        <begin position="60"/>
        <end position="79"/>
    </location>
</feature>
<dbReference type="InterPro" id="IPR020846">
    <property type="entry name" value="MFS_dom"/>
</dbReference>
<feature type="transmembrane region" description="Helical" evidence="6">
    <location>
        <begin position="146"/>
        <end position="168"/>
    </location>
</feature>
<comment type="subcellular location">
    <subcellularLocation>
        <location evidence="1">Cell membrane</location>
        <topology evidence="1">Multi-pass membrane protein</topology>
    </subcellularLocation>
</comment>
<dbReference type="SUPFAM" id="SSF103473">
    <property type="entry name" value="MFS general substrate transporter"/>
    <property type="match status" value="1"/>
</dbReference>
<evidence type="ECO:0000256" key="1">
    <source>
        <dbReference type="ARBA" id="ARBA00004651"/>
    </source>
</evidence>
<comment type="caution">
    <text evidence="8">The sequence shown here is derived from an EMBL/GenBank/DDBJ whole genome shotgun (WGS) entry which is preliminary data.</text>
</comment>
<feature type="transmembrane region" description="Helical" evidence="6">
    <location>
        <begin position="313"/>
        <end position="333"/>
    </location>
</feature>
<organism evidence="8 9">
    <name type="scientific">Paenibacillus eucommiae</name>
    <dbReference type="NCBI Taxonomy" id="1355755"/>
    <lineage>
        <taxon>Bacteria</taxon>
        <taxon>Bacillati</taxon>
        <taxon>Bacillota</taxon>
        <taxon>Bacilli</taxon>
        <taxon>Bacillales</taxon>
        <taxon>Paenibacillaceae</taxon>
        <taxon>Paenibacillus</taxon>
    </lineage>
</organism>
<sequence length="473" mass="50889">MSTSGIRPHRAHAFTGKHRFFMMMAICMGAFISHFTAGIVNVSLPQFTQFFQTDLGKVQWITTGYLLVITALLPVMGKMGDRYGFRRIHNLGYVFFTISSILLTFSTHISVLLVLRMVQAVGAAMFQATNIALITLHVPKENRGRALGIVSTAVALGAMTGPILGGWIAEWFSWQWLFLIHVPAAAAATLLAFRYIPVGGQKRRSDSFDKVGALLFMVGISSVIFGISNASSWGWLSVQTIFIFAAALITLLILLLWEQRQTFPFLPIRALRISAVSYGLIVSCASFMLANTLLVVIPFYLSGTAGLSPSTAGYMLAAYPITLALAGPVAGYLSDRYGSRRFMFLGLGGMGSGFALLALYLGQLPVIGVLAVLALIGLGMGLIASPNNSFIMKHAPAEHIGSIGSMIALTRNAGMVIGAALGLGVIPRGAGQPGQAELLASYQSVFEINLYVCIGVITLLGYAIHRDRKRRSQ</sequence>
<dbReference type="PANTHER" id="PTHR42718:SF9">
    <property type="entry name" value="MAJOR FACILITATOR SUPERFAMILY MULTIDRUG TRANSPORTER MFSC"/>
    <property type="match status" value="1"/>
</dbReference>
<keyword evidence="3 6" id="KW-0812">Transmembrane</keyword>
<feature type="transmembrane region" description="Helical" evidence="6">
    <location>
        <begin position="120"/>
        <end position="139"/>
    </location>
</feature>
<dbReference type="InterPro" id="IPR036259">
    <property type="entry name" value="MFS_trans_sf"/>
</dbReference>
<keyword evidence="5 6" id="KW-0472">Membrane</keyword>
<dbReference type="RefSeq" id="WP_209969366.1">
    <property type="nucleotide sequence ID" value="NZ_JAGGLB010000001.1"/>
</dbReference>
<name>A0ABS4INV0_9BACL</name>
<feature type="transmembrane region" description="Helical" evidence="6">
    <location>
        <begin position="233"/>
        <end position="257"/>
    </location>
</feature>
<dbReference type="Gene3D" id="1.20.1250.20">
    <property type="entry name" value="MFS general substrate transporter like domains"/>
    <property type="match status" value="1"/>
</dbReference>
<gene>
    <name evidence="8" type="ORF">J2Z66_000450</name>
</gene>
<evidence type="ECO:0000256" key="5">
    <source>
        <dbReference type="ARBA" id="ARBA00023136"/>
    </source>
</evidence>
<evidence type="ECO:0000256" key="6">
    <source>
        <dbReference type="SAM" id="Phobius"/>
    </source>
</evidence>
<feature type="transmembrane region" description="Helical" evidence="6">
    <location>
        <begin position="208"/>
        <end position="227"/>
    </location>
</feature>
<keyword evidence="9" id="KW-1185">Reference proteome</keyword>
<feature type="transmembrane region" description="Helical" evidence="6">
    <location>
        <begin position="91"/>
        <end position="114"/>
    </location>
</feature>
<dbReference type="PANTHER" id="PTHR42718">
    <property type="entry name" value="MAJOR FACILITATOR SUPERFAMILY MULTIDRUG TRANSPORTER MFSC"/>
    <property type="match status" value="1"/>
</dbReference>
<feature type="transmembrane region" description="Helical" evidence="6">
    <location>
        <begin position="406"/>
        <end position="426"/>
    </location>
</feature>
<dbReference type="Pfam" id="PF07690">
    <property type="entry name" value="MFS_1"/>
    <property type="match status" value="1"/>
</dbReference>
<feature type="transmembrane region" description="Helical" evidence="6">
    <location>
        <begin position="446"/>
        <end position="464"/>
    </location>
</feature>
<feature type="transmembrane region" description="Helical" evidence="6">
    <location>
        <begin position="20"/>
        <end position="40"/>
    </location>
</feature>
<dbReference type="PRINTS" id="PR01036">
    <property type="entry name" value="TCRTETB"/>
</dbReference>
<feature type="transmembrane region" description="Helical" evidence="6">
    <location>
        <begin position="342"/>
        <end position="361"/>
    </location>
</feature>
<feature type="transmembrane region" description="Helical" evidence="6">
    <location>
        <begin position="278"/>
        <end position="301"/>
    </location>
</feature>
<accession>A0ABS4INV0</accession>
<keyword evidence="4 6" id="KW-1133">Transmembrane helix</keyword>
<dbReference type="InterPro" id="IPR011701">
    <property type="entry name" value="MFS"/>
</dbReference>
<keyword evidence="2" id="KW-0813">Transport</keyword>
<reference evidence="8 9" key="1">
    <citation type="submission" date="2021-03" db="EMBL/GenBank/DDBJ databases">
        <title>Genomic Encyclopedia of Type Strains, Phase IV (KMG-IV): sequencing the most valuable type-strain genomes for metagenomic binning, comparative biology and taxonomic classification.</title>
        <authorList>
            <person name="Goeker M."/>
        </authorList>
    </citation>
    <scope>NUCLEOTIDE SEQUENCE [LARGE SCALE GENOMIC DNA]</scope>
    <source>
        <strain evidence="8 9">DSM 26048</strain>
    </source>
</reference>
<dbReference type="Gene3D" id="1.20.1720.10">
    <property type="entry name" value="Multidrug resistance protein D"/>
    <property type="match status" value="1"/>
</dbReference>
<evidence type="ECO:0000256" key="4">
    <source>
        <dbReference type="ARBA" id="ARBA00022989"/>
    </source>
</evidence>
<evidence type="ECO:0000313" key="9">
    <source>
        <dbReference type="Proteomes" id="UP001519287"/>
    </source>
</evidence>
<feature type="transmembrane region" description="Helical" evidence="6">
    <location>
        <begin position="174"/>
        <end position="196"/>
    </location>
</feature>
<protein>
    <submittedName>
        <fullName evidence="8">EmrB/QacA subfamily drug resistance transporter</fullName>
    </submittedName>
</protein>
<dbReference type="EMBL" id="JAGGLB010000001">
    <property type="protein sequence ID" value="MBP1988855.1"/>
    <property type="molecule type" value="Genomic_DNA"/>
</dbReference>
<evidence type="ECO:0000259" key="7">
    <source>
        <dbReference type="PROSITE" id="PS50850"/>
    </source>
</evidence>
<proteinExistence type="predicted"/>
<feature type="transmembrane region" description="Helical" evidence="6">
    <location>
        <begin position="367"/>
        <end position="385"/>
    </location>
</feature>
<evidence type="ECO:0000256" key="3">
    <source>
        <dbReference type="ARBA" id="ARBA00022692"/>
    </source>
</evidence>
<evidence type="ECO:0000256" key="2">
    <source>
        <dbReference type="ARBA" id="ARBA00022448"/>
    </source>
</evidence>
<dbReference type="CDD" id="cd17321">
    <property type="entry name" value="MFS_MMR_MDR_like"/>
    <property type="match status" value="1"/>
</dbReference>
<feature type="domain" description="Major facilitator superfamily (MFS) profile" evidence="7">
    <location>
        <begin position="22"/>
        <end position="473"/>
    </location>
</feature>
<evidence type="ECO:0000313" key="8">
    <source>
        <dbReference type="EMBL" id="MBP1988855.1"/>
    </source>
</evidence>
<dbReference type="PROSITE" id="PS50850">
    <property type="entry name" value="MFS"/>
    <property type="match status" value="1"/>
</dbReference>